<proteinExistence type="inferred from homology"/>
<evidence type="ECO:0000256" key="8">
    <source>
        <dbReference type="ARBA" id="ARBA00051875"/>
    </source>
</evidence>
<comment type="catalytic activity">
    <reaction evidence="8 10">
        <text>dITP + H2O = dIMP + diphosphate + H(+)</text>
        <dbReference type="Rhea" id="RHEA:28342"/>
        <dbReference type="ChEBI" id="CHEBI:15377"/>
        <dbReference type="ChEBI" id="CHEBI:15378"/>
        <dbReference type="ChEBI" id="CHEBI:33019"/>
        <dbReference type="ChEBI" id="CHEBI:61194"/>
        <dbReference type="ChEBI" id="CHEBI:61382"/>
        <dbReference type="EC" id="3.6.1.66"/>
    </reaction>
</comment>
<comment type="subunit">
    <text evidence="2 10">Homodimer.</text>
</comment>
<dbReference type="GO" id="GO:0036222">
    <property type="term" value="F:XTP diphosphatase activity"/>
    <property type="evidence" value="ECO:0007669"/>
    <property type="project" value="UniProtKB-UniRule"/>
</dbReference>
<dbReference type="GO" id="GO:0046872">
    <property type="term" value="F:metal ion binding"/>
    <property type="evidence" value="ECO:0007669"/>
    <property type="project" value="UniProtKB-KW"/>
</dbReference>
<feature type="binding site" evidence="10">
    <location>
        <begin position="160"/>
        <end position="163"/>
    </location>
    <ligand>
        <name>substrate</name>
    </ligand>
</feature>
<evidence type="ECO:0000256" key="6">
    <source>
        <dbReference type="ARBA" id="ARBA00022842"/>
    </source>
</evidence>
<feature type="binding site" evidence="10">
    <location>
        <position position="79"/>
    </location>
    <ligand>
        <name>substrate</name>
    </ligand>
</feature>
<dbReference type="Pfam" id="PF01725">
    <property type="entry name" value="Ham1p_like"/>
    <property type="match status" value="1"/>
</dbReference>
<dbReference type="GO" id="GO:0036220">
    <property type="term" value="F:ITP diphosphatase activity"/>
    <property type="evidence" value="ECO:0007669"/>
    <property type="project" value="UniProtKB-UniRule"/>
</dbReference>
<feature type="binding site" evidence="10">
    <location>
        <begin position="16"/>
        <end position="21"/>
    </location>
    <ligand>
        <name>substrate</name>
    </ligand>
</feature>
<evidence type="ECO:0000256" key="5">
    <source>
        <dbReference type="ARBA" id="ARBA00022801"/>
    </source>
</evidence>
<dbReference type="SUPFAM" id="SSF52972">
    <property type="entry name" value="ITPase-like"/>
    <property type="match status" value="1"/>
</dbReference>
<dbReference type="FunFam" id="3.90.950.10:FF:000001">
    <property type="entry name" value="dITP/XTP pyrophosphatase"/>
    <property type="match status" value="1"/>
</dbReference>
<dbReference type="STRING" id="697329.Rumal_3091"/>
<dbReference type="HAMAP" id="MF_01405">
    <property type="entry name" value="Non_canon_purine_NTPase"/>
    <property type="match status" value="1"/>
</dbReference>
<dbReference type="GO" id="GO:0009146">
    <property type="term" value="P:purine nucleoside triphosphate catabolic process"/>
    <property type="evidence" value="ECO:0007669"/>
    <property type="project" value="UniProtKB-UniRule"/>
</dbReference>
<gene>
    <name evidence="12" type="ordered locus">Rumal_3091</name>
</gene>
<evidence type="ECO:0000256" key="4">
    <source>
        <dbReference type="ARBA" id="ARBA00022741"/>
    </source>
</evidence>
<evidence type="ECO:0000256" key="3">
    <source>
        <dbReference type="ARBA" id="ARBA00022723"/>
    </source>
</evidence>
<keyword evidence="6 10" id="KW-0460">Magnesium</keyword>
<evidence type="ECO:0000313" key="12">
    <source>
        <dbReference type="EMBL" id="ADU23556.1"/>
    </source>
</evidence>
<dbReference type="GO" id="GO:0009117">
    <property type="term" value="P:nucleotide metabolic process"/>
    <property type="evidence" value="ECO:0007669"/>
    <property type="project" value="UniProtKB-KW"/>
</dbReference>
<dbReference type="CDD" id="cd00515">
    <property type="entry name" value="HAM1"/>
    <property type="match status" value="1"/>
</dbReference>
<feature type="binding site" evidence="10">
    <location>
        <position position="181"/>
    </location>
    <ligand>
        <name>substrate</name>
    </ligand>
</feature>
<dbReference type="EC" id="3.6.1.66" evidence="10"/>
<dbReference type="GO" id="GO:0005829">
    <property type="term" value="C:cytosol"/>
    <property type="evidence" value="ECO:0007669"/>
    <property type="project" value="TreeGrafter"/>
</dbReference>
<keyword evidence="3 10" id="KW-0479">Metal-binding</keyword>
<comment type="catalytic activity">
    <reaction evidence="9 10">
        <text>XTP + H2O = XMP + diphosphate + H(+)</text>
        <dbReference type="Rhea" id="RHEA:28610"/>
        <dbReference type="ChEBI" id="CHEBI:15377"/>
        <dbReference type="ChEBI" id="CHEBI:15378"/>
        <dbReference type="ChEBI" id="CHEBI:33019"/>
        <dbReference type="ChEBI" id="CHEBI:57464"/>
        <dbReference type="ChEBI" id="CHEBI:61314"/>
        <dbReference type="EC" id="3.6.1.66"/>
    </reaction>
</comment>
<evidence type="ECO:0000256" key="11">
    <source>
        <dbReference type="RuleBase" id="RU003781"/>
    </source>
</evidence>
<evidence type="ECO:0000313" key="13">
    <source>
        <dbReference type="Proteomes" id="UP000006919"/>
    </source>
</evidence>
<dbReference type="PANTHER" id="PTHR11067:SF9">
    <property type="entry name" value="INOSINE TRIPHOSPHATE PYROPHOSPHATASE"/>
    <property type="match status" value="1"/>
</dbReference>
<organism evidence="12 13">
    <name type="scientific">Ruminococcus albus (strain ATCC 27210 / DSM 20455 / JCM 14654 / NCDO 2250 / 7)</name>
    <dbReference type="NCBI Taxonomy" id="697329"/>
    <lineage>
        <taxon>Bacteria</taxon>
        <taxon>Bacillati</taxon>
        <taxon>Bacillota</taxon>
        <taxon>Clostridia</taxon>
        <taxon>Eubacteriales</taxon>
        <taxon>Oscillospiraceae</taxon>
        <taxon>Ruminococcus</taxon>
    </lineage>
</organism>
<dbReference type="GO" id="GO:0000166">
    <property type="term" value="F:nucleotide binding"/>
    <property type="evidence" value="ECO:0007669"/>
    <property type="project" value="UniProtKB-KW"/>
</dbReference>
<sequence>MHCLNKGDIMKLVIASNNKGKIREYKQILEKHGYEVMSQSEAGLDLEVEETGTTFAENSALKARAAYKALGCAVLADDSGLSVDALNGEPGVYSARYGGIDNDMKRSLYLLKKMEDVPDDKRGAHFVCTIHFIDTDGSEICVEGRVYGTINRAPVGENGFGYDPIFMYEGRSFAQIPAEEKNAVSHRANALKQLEEKLAAR</sequence>
<dbReference type="NCBIfam" id="TIGR00042">
    <property type="entry name" value="RdgB/HAM1 family non-canonical purine NTP pyrophosphatase"/>
    <property type="match status" value="1"/>
</dbReference>
<name>E6UF29_RUMA7</name>
<feature type="binding site" evidence="10">
    <location>
        <position position="49"/>
    </location>
    <ligand>
        <name>Mg(2+)</name>
        <dbReference type="ChEBI" id="CHEBI:18420"/>
    </ligand>
</feature>
<evidence type="ECO:0000256" key="2">
    <source>
        <dbReference type="ARBA" id="ARBA00011738"/>
    </source>
</evidence>
<dbReference type="HOGENOM" id="CLU_082080_0_2_9"/>
<evidence type="ECO:0000256" key="1">
    <source>
        <dbReference type="ARBA" id="ARBA00008023"/>
    </source>
</evidence>
<dbReference type="AlphaFoldDB" id="E6UF29"/>
<dbReference type="EMBL" id="CP002403">
    <property type="protein sequence ID" value="ADU23556.1"/>
    <property type="molecule type" value="Genomic_DNA"/>
</dbReference>
<comment type="cofactor">
    <cofactor evidence="10">
        <name>Mg(2+)</name>
        <dbReference type="ChEBI" id="CHEBI:18420"/>
    </cofactor>
    <text evidence="10">Binds 1 Mg(2+) ion per subunit.</text>
</comment>
<feature type="binding site" evidence="10">
    <location>
        <begin position="186"/>
        <end position="187"/>
    </location>
    <ligand>
        <name>substrate</name>
    </ligand>
</feature>
<feature type="binding site" evidence="10">
    <location>
        <position position="78"/>
    </location>
    <ligand>
        <name>Mg(2+)</name>
        <dbReference type="ChEBI" id="CHEBI:18420"/>
    </ligand>
</feature>
<protein>
    <recommendedName>
        <fullName evidence="10">dITP/XTP pyrophosphatase</fullName>
        <ecNumber evidence="10">3.6.1.66</ecNumber>
    </recommendedName>
    <alternativeName>
        <fullName evidence="10">Non-canonical purine NTP pyrophosphatase</fullName>
    </alternativeName>
    <alternativeName>
        <fullName evidence="10">Non-standard purine NTP pyrophosphatase</fullName>
    </alternativeName>
    <alternativeName>
        <fullName evidence="10">Nucleoside-triphosphate diphosphatase</fullName>
    </alternativeName>
    <alternativeName>
        <fullName evidence="10">Nucleoside-triphosphate pyrophosphatase</fullName>
        <shortName evidence="10">NTPase</shortName>
    </alternativeName>
</protein>
<reference evidence="12 13" key="1">
    <citation type="journal article" date="2011" name="J. Bacteriol.">
        <title>Complete genome of the cellulolytic ruminal bacterium Ruminococcus albus 7.</title>
        <authorList>
            <person name="Suen G."/>
            <person name="Stevenson D.M."/>
            <person name="Bruce D.C."/>
            <person name="Chertkov O."/>
            <person name="Copeland A."/>
            <person name="Cheng J.F."/>
            <person name="Detter C."/>
            <person name="Detter J.C."/>
            <person name="Goodwin L.A."/>
            <person name="Han C.S."/>
            <person name="Hauser L.J."/>
            <person name="Ivanova N.N."/>
            <person name="Kyrpides N.C."/>
            <person name="Land M.L."/>
            <person name="Lapidus A."/>
            <person name="Lucas S."/>
            <person name="Ovchinnikova G."/>
            <person name="Pitluck S."/>
            <person name="Tapia R."/>
            <person name="Woyke T."/>
            <person name="Boyum J."/>
            <person name="Mead D."/>
            <person name="Weimer P.J."/>
        </authorList>
    </citation>
    <scope>NUCLEOTIDE SEQUENCE [LARGE SCALE GENOMIC DNA]</scope>
    <source>
        <strain evidence="13">ATCC 27210 / DSM 20455 / JCM 14654 / NCDO 2250 / 7</strain>
    </source>
</reference>
<dbReference type="InterPro" id="IPR020922">
    <property type="entry name" value="dITP/XTP_pyrophosphatase"/>
</dbReference>
<dbReference type="GO" id="GO:0017111">
    <property type="term" value="F:ribonucleoside triphosphate phosphatase activity"/>
    <property type="evidence" value="ECO:0007669"/>
    <property type="project" value="InterPro"/>
</dbReference>
<dbReference type="PANTHER" id="PTHR11067">
    <property type="entry name" value="INOSINE TRIPHOSPHATE PYROPHOSPHATASE/HAM1 PROTEIN"/>
    <property type="match status" value="1"/>
</dbReference>
<accession>E6UF29</accession>
<evidence type="ECO:0000256" key="7">
    <source>
        <dbReference type="ARBA" id="ARBA00023080"/>
    </source>
</evidence>
<comment type="similarity">
    <text evidence="1 10 11">Belongs to the HAM1 NTPase family.</text>
</comment>
<dbReference type="Gene3D" id="3.90.950.10">
    <property type="match status" value="1"/>
</dbReference>
<keyword evidence="7 10" id="KW-0546">Nucleotide metabolism</keyword>
<comment type="function">
    <text evidence="10">Pyrophosphatase that catalyzes the hydrolysis of nucleoside triphosphates to their monophosphate derivatives, with a high preference for the non-canonical purine nucleotides XTP (xanthosine triphosphate), dITP (deoxyinosine triphosphate) and ITP. Seems to function as a house-cleaning enzyme that removes non-canonical purine nucleotides from the nucleotide pool, thus preventing their incorporation into DNA/RNA and avoiding chromosomal lesions.</text>
</comment>
<dbReference type="GO" id="GO:0035870">
    <property type="term" value="F:dITP diphosphatase activity"/>
    <property type="evidence" value="ECO:0007669"/>
    <property type="project" value="UniProtKB-UniRule"/>
</dbReference>
<keyword evidence="5 10" id="KW-0378">Hydrolase</keyword>
<evidence type="ECO:0000256" key="10">
    <source>
        <dbReference type="HAMAP-Rule" id="MF_01405"/>
    </source>
</evidence>
<feature type="active site" description="Proton acceptor" evidence="10">
    <location>
        <position position="78"/>
    </location>
</feature>
<evidence type="ECO:0000256" key="9">
    <source>
        <dbReference type="ARBA" id="ARBA00052017"/>
    </source>
</evidence>
<keyword evidence="4 10" id="KW-0547">Nucleotide-binding</keyword>
<dbReference type="Proteomes" id="UP000006919">
    <property type="component" value="Chromosome"/>
</dbReference>
<dbReference type="KEGG" id="ral:Rumal_3091"/>
<dbReference type="eggNOG" id="COG0127">
    <property type="taxonomic scope" value="Bacteria"/>
</dbReference>
<dbReference type="InterPro" id="IPR002637">
    <property type="entry name" value="RdgB/HAM1"/>
</dbReference>
<comment type="catalytic activity">
    <reaction evidence="10">
        <text>ITP + H2O = IMP + diphosphate + H(+)</text>
        <dbReference type="Rhea" id="RHEA:29399"/>
        <dbReference type="ChEBI" id="CHEBI:15377"/>
        <dbReference type="ChEBI" id="CHEBI:15378"/>
        <dbReference type="ChEBI" id="CHEBI:33019"/>
        <dbReference type="ChEBI" id="CHEBI:58053"/>
        <dbReference type="ChEBI" id="CHEBI:61402"/>
        <dbReference type="EC" id="3.6.1.66"/>
    </reaction>
</comment>
<dbReference type="InterPro" id="IPR029001">
    <property type="entry name" value="ITPase-like_fam"/>
</dbReference>